<keyword evidence="3" id="KW-1185">Reference proteome</keyword>
<organism evidence="2 3">
    <name type="scientific">Zingiber officinale</name>
    <name type="common">Ginger</name>
    <name type="synonym">Amomum zingiber</name>
    <dbReference type="NCBI Taxonomy" id="94328"/>
    <lineage>
        <taxon>Eukaryota</taxon>
        <taxon>Viridiplantae</taxon>
        <taxon>Streptophyta</taxon>
        <taxon>Embryophyta</taxon>
        <taxon>Tracheophyta</taxon>
        <taxon>Spermatophyta</taxon>
        <taxon>Magnoliopsida</taxon>
        <taxon>Liliopsida</taxon>
        <taxon>Zingiberales</taxon>
        <taxon>Zingiberaceae</taxon>
        <taxon>Zingiber</taxon>
    </lineage>
</organism>
<evidence type="ECO:0000313" key="2">
    <source>
        <dbReference type="EMBL" id="KAG6478409.1"/>
    </source>
</evidence>
<dbReference type="EMBL" id="JACMSC010000017">
    <property type="protein sequence ID" value="KAG6478409.1"/>
    <property type="molecule type" value="Genomic_DNA"/>
</dbReference>
<evidence type="ECO:0000256" key="1">
    <source>
        <dbReference type="SAM" id="MobiDB-lite"/>
    </source>
</evidence>
<accession>A0A8J5KEW9</accession>
<dbReference type="AlphaFoldDB" id="A0A8J5KEW9"/>
<reference evidence="2 3" key="1">
    <citation type="submission" date="2020-08" db="EMBL/GenBank/DDBJ databases">
        <title>Plant Genome Project.</title>
        <authorList>
            <person name="Zhang R.-G."/>
        </authorList>
    </citation>
    <scope>NUCLEOTIDE SEQUENCE [LARGE SCALE GENOMIC DNA]</scope>
    <source>
        <tissue evidence="2">Rhizome</tissue>
    </source>
</reference>
<feature type="region of interest" description="Disordered" evidence="1">
    <location>
        <begin position="1"/>
        <end position="59"/>
    </location>
</feature>
<proteinExistence type="predicted"/>
<evidence type="ECO:0000313" key="3">
    <source>
        <dbReference type="Proteomes" id="UP000734854"/>
    </source>
</evidence>
<feature type="compositionally biased region" description="Polar residues" evidence="1">
    <location>
        <begin position="7"/>
        <end position="31"/>
    </location>
</feature>
<name>A0A8J5KEW9_ZINOF</name>
<comment type="caution">
    <text evidence="2">The sequence shown here is derived from an EMBL/GenBank/DDBJ whole genome shotgun (WGS) entry which is preliminary data.</text>
</comment>
<sequence length="182" mass="20032">MGPEPTGQETEFTGNPNEVDSSSSDRNPPTSTREHELRTPGVPPSIPAPDTTDVSDAVSPHCGWESRVWGDGSGRVNCLTSEQNAACNAWCSRKCSGGKYVSDAVSPHCGWESRVWGDGSGRVNCLTSEQNAACNAWLWIGSFDSHLASFYIIESNSYDLAHHLKTSFERFDNRAMEWLYRL</sequence>
<gene>
    <name evidence="2" type="ORF">ZIOFF_061851</name>
</gene>
<dbReference type="Proteomes" id="UP000734854">
    <property type="component" value="Unassembled WGS sequence"/>
</dbReference>
<protein>
    <submittedName>
        <fullName evidence="2">Uncharacterized protein</fullName>
    </submittedName>
</protein>